<dbReference type="InterPro" id="IPR000008">
    <property type="entry name" value="C2_dom"/>
</dbReference>
<feature type="compositionally biased region" description="Low complexity" evidence="4">
    <location>
        <begin position="155"/>
        <end position="167"/>
    </location>
</feature>
<proteinExistence type="inferred from homology"/>
<dbReference type="Proteomes" id="UP000694402">
    <property type="component" value="Unassembled WGS sequence"/>
</dbReference>
<accession>A0A8C8IGV4</accession>
<dbReference type="Pfam" id="PF21528">
    <property type="entry name" value="CC2D1A-B_DM14"/>
    <property type="match status" value="3"/>
</dbReference>
<feature type="region of interest" description="Disordered" evidence="4">
    <location>
        <begin position="117"/>
        <end position="167"/>
    </location>
</feature>
<feature type="compositionally biased region" description="Pro residues" evidence="4">
    <location>
        <begin position="241"/>
        <end position="252"/>
    </location>
</feature>
<sequence length="717" mass="79186">GMFGKKKRAPLPKGQGAAAAKQMGLFVDFNPEDMTQDMDDPTVDDADLEAELSALTGGKTAGGRLKQKGKSSHTVLYSWLEGRQVSKNLFVPSPYLCASPQSLESMLVSLKKGRKVDEADIPPPVAGGAPTSTAPPRRTPPPPPSGLEPEPTPPQQQGEPEAAAPATKAMLLGRQREYKVAALKAKQQGDMEQVKLYFRTSKRFDAVIEALEKGQEVDLSCLPPSLSSGKDALLEARTSSPNPPASTPPAPSAVPAQPKDVLEALEQRRDRYQEACAQAKASGDDRKARMHERIAKQYQSAIRTHKAGRAVNYAELPVPPGFHPIPGQEGGVGAEQGFSAMLEAANKLASEETIVTGEEEGENEEVNYFFPSNIVKSFQEHVVPLLPTALQQLDFVEGRRQQYMKAALQAKQKNDMDAARTLLRTAKGLEPLIDAVKAGKHVDISKVPSPPGDEDEDFILVHHSEVQISEKADEVYTQLAKMLKEQYEKCMTYSKQFTHLGNIAETTKFEKMAESCKKSLEMLKLSQSKRLDPPKHHFEERTYHTVRIFPDLSSTEMVVVVVRGMNLPAPSGIATNDLDAYVKFDFPYPSTEQPQKHRTAVVKNTNSPEFNQGFTLNINRNHRGFRRVVQSKGLKLELLHKGGFLRSDKPIGTAHIKLEKLETESEVREIVEVIDGRKPTGGRVEVRVRLREPLSGQDLQTTTERWLVLDQSQVHLE</sequence>
<dbReference type="CDD" id="cd08690">
    <property type="entry name" value="C2_Freud-1"/>
    <property type="match status" value="1"/>
</dbReference>
<name>A0A8C8IGV4_ONCTS</name>
<dbReference type="GO" id="GO:0001227">
    <property type="term" value="F:DNA-binding transcription repressor activity, RNA polymerase II-specific"/>
    <property type="evidence" value="ECO:0007669"/>
    <property type="project" value="InterPro"/>
</dbReference>
<evidence type="ECO:0000256" key="4">
    <source>
        <dbReference type="SAM" id="MobiDB-lite"/>
    </source>
</evidence>
<dbReference type="InterPro" id="IPR035892">
    <property type="entry name" value="C2_domain_sf"/>
</dbReference>
<evidence type="ECO:0000313" key="6">
    <source>
        <dbReference type="Ensembl" id="ENSOTSP00005079819.2"/>
    </source>
</evidence>
<evidence type="ECO:0000259" key="5">
    <source>
        <dbReference type="PROSITE" id="PS50004"/>
    </source>
</evidence>
<feature type="domain" description="C2" evidence="5">
    <location>
        <begin position="538"/>
        <end position="671"/>
    </location>
</feature>
<dbReference type="InterPro" id="IPR037772">
    <property type="entry name" value="C2_Freud"/>
</dbReference>
<dbReference type="PANTHER" id="PTHR13076:SF5">
    <property type="entry name" value="COILED-COIL AND C2 DOMAIN-CONTAINING PROTEIN 1B"/>
    <property type="match status" value="1"/>
</dbReference>
<dbReference type="Pfam" id="PF00168">
    <property type="entry name" value="C2"/>
    <property type="match status" value="1"/>
</dbReference>
<feature type="region of interest" description="Disordered" evidence="4">
    <location>
        <begin position="235"/>
        <end position="257"/>
    </location>
</feature>
<dbReference type="InterPro" id="IPR006608">
    <property type="entry name" value="CC2D1A/B_DM14"/>
</dbReference>
<evidence type="ECO:0000256" key="1">
    <source>
        <dbReference type="ARBA" id="ARBA00010672"/>
    </source>
</evidence>
<reference evidence="6" key="2">
    <citation type="submission" date="2025-09" db="UniProtKB">
        <authorList>
            <consortium name="Ensembl"/>
        </authorList>
    </citation>
    <scope>IDENTIFICATION</scope>
</reference>
<keyword evidence="2" id="KW-0175">Coiled coil</keyword>
<evidence type="ECO:0000313" key="7">
    <source>
        <dbReference type="Proteomes" id="UP000694402"/>
    </source>
</evidence>
<protein>
    <recommendedName>
        <fullName evidence="3">Coiled-coil and C2 domain-containing protein 1B</fullName>
    </recommendedName>
</protein>
<dbReference type="SMART" id="SM00685">
    <property type="entry name" value="DM14"/>
    <property type="match status" value="3"/>
</dbReference>
<dbReference type="PANTHER" id="PTHR13076">
    <property type="entry name" value="COILED-COIL AND C2 DOMAIN-CONTAINING PROTEIN 1-LIKE"/>
    <property type="match status" value="1"/>
</dbReference>
<dbReference type="InterPro" id="IPR039725">
    <property type="entry name" value="CC2D1A/B"/>
</dbReference>
<dbReference type="FunFam" id="2.60.40.150:FF:000104">
    <property type="entry name" value="coiled-coil and C2 domain-containing protein 1B"/>
    <property type="match status" value="1"/>
</dbReference>
<dbReference type="SMART" id="SM00239">
    <property type="entry name" value="C2"/>
    <property type="match status" value="1"/>
</dbReference>
<gene>
    <name evidence="6" type="primary">CC2D1B</name>
</gene>
<dbReference type="PROSITE" id="PS50004">
    <property type="entry name" value="C2"/>
    <property type="match status" value="1"/>
</dbReference>
<dbReference type="AlphaFoldDB" id="A0A8C8IGV4"/>
<dbReference type="Ensembl" id="ENSOTST00005086467.2">
    <property type="protein sequence ID" value="ENSOTSP00005079819.2"/>
    <property type="gene ID" value="ENSOTSG00005037514.2"/>
</dbReference>
<evidence type="ECO:0000256" key="2">
    <source>
        <dbReference type="ARBA" id="ARBA00023054"/>
    </source>
</evidence>
<dbReference type="Gene3D" id="2.60.40.150">
    <property type="entry name" value="C2 domain"/>
    <property type="match status" value="1"/>
</dbReference>
<feature type="compositionally biased region" description="Pro residues" evidence="4">
    <location>
        <begin position="137"/>
        <end position="154"/>
    </location>
</feature>
<comment type="similarity">
    <text evidence="1">Belongs to the CC2D1 family.</text>
</comment>
<dbReference type="GeneTree" id="ENSGT00390000009595"/>
<reference evidence="6" key="1">
    <citation type="submission" date="2025-08" db="UniProtKB">
        <authorList>
            <consortium name="Ensembl"/>
        </authorList>
    </citation>
    <scope>IDENTIFICATION</scope>
</reference>
<dbReference type="SUPFAM" id="SSF49562">
    <property type="entry name" value="C2 domain (Calcium/lipid-binding domain, CaLB)"/>
    <property type="match status" value="1"/>
</dbReference>
<keyword evidence="7" id="KW-1185">Reference proteome</keyword>
<organism evidence="6 7">
    <name type="scientific">Oncorhynchus tshawytscha</name>
    <name type="common">Chinook salmon</name>
    <name type="synonym">Salmo tshawytscha</name>
    <dbReference type="NCBI Taxonomy" id="74940"/>
    <lineage>
        <taxon>Eukaryota</taxon>
        <taxon>Metazoa</taxon>
        <taxon>Chordata</taxon>
        <taxon>Craniata</taxon>
        <taxon>Vertebrata</taxon>
        <taxon>Euteleostomi</taxon>
        <taxon>Actinopterygii</taxon>
        <taxon>Neopterygii</taxon>
        <taxon>Teleostei</taxon>
        <taxon>Protacanthopterygii</taxon>
        <taxon>Salmoniformes</taxon>
        <taxon>Salmonidae</taxon>
        <taxon>Salmoninae</taxon>
        <taxon>Oncorhynchus</taxon>
    </lineage>
</organism>
<evidence type="ECO:0000256" key="3">
    <source>
        <dbReference type="ARBA" id="ARBA00068693"/>
    </source>
</evidence>